<evidence type="ECO:0000313" key="4">
    <source>
        <dbReference type="Proteomes" id="UP000796880"/>
    </source>
</evidence>
<dbReference type="InterPro" id="IPR034430">
    <property type="entry name" value="PSY"/>
</dbReference>
<keyword evidence="4" id="KW-1185">Reference proteome</keyword>
<sequence length="79" mass="8476">MAYGGQLLCLCALLSYALVFCSARNTIFPHSAPDQEMRMGMKERSLLVMTNDYGEATANRGHDPPSRARPSAGSVGLNG</sequence>
<dbReference type="PANTHER" id="PTHR37177:SF4">
    <property type="entry name" value="PROTEIN PSY1"/>
    <property type="match status" value="1"/>
</dbReference>
<evidence type="ECO:0000256" key="1">
    <source>
        <dbReference type="SAM" id="MobiDB-lite"/>
    </source>
</evidence>
<dbReference type="EMBL" id="VOIH02000002">
    <property type="protein sequence ID" value="KAF3454259.1"/>
    <property type="molecule type" value="Genomic_DNA"/>
</dbReference>
<protein>
    <recommendedName>
        <fullName evidence="5">Secreted protein</fullName>
    </recommendedName>
</protein>
<evidence type="ECO:0000313" key="3">
    <source>
        <dbReference type="EMBL" id="KAF3454259.1"/>
    </source>
</evidence>
<feature type="region of interest" description="Disordered" evidence="1">
    <location>
        <begin position="55"/>
        <end position="79"/>
    </location>
</feature>
<dbReference type="AlphaFoldDB" id="A0A8K0HMH1"/>
<evidence type="ECO:0000256" key="2">
    <source>
        <dbReference type="SAM" id="SignalP"/>
    </source>
</evidence>
<reference evidence="3" key="1">
    <citation type="submission" date="2020-03" db="EMBL/GenBank/DDBJ databases">
        <title>A high-quality chromosome-level genome assembly of a woody plant with both climbing and erect habits, Rhamnella rubrinervis.</title>
        <authorList>
            <person name="Lu Z."/>
            <person name="Yang Y."/>
            <person name="Zhu X."/>
            <person name="Sun Y."/>
        </authorList>
    </citation>
    <scope>NUCLEOTIDE SEQUENCE</scope>
    <source>
        <strain evidence="3">BYM</strain>
        <tissue evidence="3">Leaf</tissue>
    </source>
</reference>
<organism evidence="3 4">
    <name type="scientific">Rhamnella rubrinervis</name>
    <dbReference type="NCBI Taxonomy" id="2594499"/>
    <lineage>
        <taxon>Eukaryota</taxon>
        <taxon>Viridiplantae</taxon>
        <taxon>Streptophyta</taxon>
        <taxon>Embryophyta</taxon>
        <taxon>Tracheophyta</taxon>
        <taxon>Spermatophyta</taxon>
        <taxon>Magnoliopsida</taxon>
        <taxon>eudicotyledons</taxon>
        <taxon>Gunneridae</taxon>
        <taxon>Pentapetalae</taxon>
        <taxon>rosids</taxon>
        <taxon>fabids</taxon>
        <taxon>Rosales</taxon>
        <taxon>Rhamnaceae</taxon>
        <taxon>rhamnoid group</taxon>
        <taxon>Rhamneae</taxon>
        <taxon>Rhamnella</taxon>
    </lineage>
</organism>
<feature type="chain" id="PRO_5035454592" description="Secreted protein" evidence="2">
    <location>
        <begin position="24"/>
        <end position="79"/>
    </location>
</feature>
<evidence type="ECO:0008006" key="5">
    <source>
        <dbReference type="Google" id="ProtNLM"/>
    </source>
</evidence>
<accession>A0A8K0HMH1</accession>
<dbReference type="Proteomes" id="UP000796880">
    <property type="component" value="Unassembled WGS sequence"/>
</dbReference>
<comment type="caution">
    <text evidence="3">The sequence shown here is derived from an EMBL/GenBank/DDBJ whole genome shotgun (WGS) entry which is preliminary data.</text>
</comment>
<dbReference type="OrthoDB" id="1877702at2759"/>
<name>A0A8K0HMH1_9ROSA</name>
<gene>
    <name evidence="3" type="ORF">FNV43_RR04706</name>
</gene>
<keyword evidence="2" id="KW-0732">Signal</keyword>
<proteinExistence type="predicted"/>
<feature type="signal peptide" evidence="2">
    <location>
        <begin position="1"/>
        <end position="23"/>
    </location>
</feature>
<dbReference type="PANTHER" id="PTHR37177">
    <property type="entry name" value="PROTEIN PSY1"/>
    <property type="match status" value="1"/>
</dbReference>